<accession>A0A7I7YPD3</accession>
<keyword evidence="2" id="KW-1185">Reference proteome</keyword>
<dbReference type="GO" id="GO:0032259">
    <property type="term" value="P:methylation"/>
    <property type="evidence" value="ECO:0007669"/>
    <property type="project" value="UniProtKB-KW"/>
</dbReference>
<reference evidence="1 2" key="1">
    <citation type="journal article" date="2019" name="Emerg. Microbes Infect.">
        <title>Comprehensive subspecies identification of 175 nontuberculous mycobacteria species based on 7547 genomic profiles.</title>
        <authorList>
            <person name="Matsumoto Y."/>
            <person name="Kinjo T."/>
            <person name="Motooka D."/>
            <person name="Nabeya D."/>
            <person name="Jung N."/>
            <person name="Uechi K."/>
            <person name="Horii T."/>
            <person name="Iida T."/>
            <person name="Fujita J."/>
            <person name="Nakamura S."/>
        </authorList>
    </citation>
    <scope>NUCLEOTIDE SEQUENCE [LARGE SCALE GENOMIC DNA]</scope>
    <source>
        <strain evidence="1 2">JCM 14742</strain>
    </source>
</reference>
<dbReference type="CDD" id="cd02440">
    <property type="entry name" value="AdoMet_MTases"/>
    <property type="match status" value="1"/>
</dbReference>
<evidence type="ECO:0000313" key="1">
    <source>
        <dbReference type="EMBL" id="BBZ43738.1"/>
    </source>
</evidence>
<dbReference type="InterPro" id="IPR029063">
    <property type="entry name" value="SAM-dependent_MTases_sf"/>
</dbReference>
<proteinExistence type="predicted"/>
<evidence type="ECO:0000313" key="2">
    <source>
        <dbReference type="Proteomes" id="UP000467105"/>
    </source>
</evidence>
<keyword evidence="1" id="KW-0489">Methyltransferase</keyword>
<dbReference type="EMBL" id="AP022614">
    <property type="protein sequence ID" value="BBZ43738.1"/>
    <property type="molecule type" value="Genomic_DNA"/>
</dbReference>
<keyword evidence="1" id="KW-0808">Transferase</keyword>
<dbReference type="Proteomes" id="UP000467105">
    <property type="component" value="Chromosome"/>
</dbReference>
<gene>
    <name evidence="1" type="ORF">MPRM_10190</name>
</gene>
<dbReference type="GO" id="GO:0008168">
    <property type="term" value="F:methyltransferase activity"/>
    <property type="evidence" value="ECO:0007669"/>
    <property type="project" value="UniProtKB-KW"/>
</dbReference>
<dbReference type="Gene3D" id="3.40.50.150">
    <property type="entry name" value="Vaccinia Virus protein VP39"/>
    <property type="match status" value="1"/>
</dbReference>
<dbReference type="Pfam" id="PF13489">
    <property type="entry name" value="Methyltransf_23"/>
    <property type="match status" value="1"/>
</dbReference>
<name>A0A7I7YPD3_9MYCO</name>
<organism evidence="1 2">
    <name type="scientific">Mycobacterium parmense</name>
    <dbReference type="NCBI Taxonomy" id="185642"/>
    <lineage>
        <taxon>Bacteria</taxon>
        <taxon>Bacillati</taxon>
        <taxon>Actinomycetota</taxon>
        <taxon>Actinomycetes</taxon>
        <taxon>Mycobacteriales</taxon>
        <taxon>Mycobacteriaceae</taxon>
        <taxon>Mycobacterium</taxon>
        <taxon>Mycobacterium simiae complex</taxon>
    </lineage>
</organism>
<dbReference type="AlphaFoldDB" id="A0A7I7YPD3"/>
<sequence>MIQTGGGSMPAQEPVDLIYRAGAAGAVCWARDDRGHVRELPMTRWIGGPHASHRDRLADGHVLRRCSAWPTLDLGCGPGRFTASLRERGWAALGVDASRAAVDLTRDRGGTAIHADLFAPLPAEGCWEQILLTDGNIGIGGDPVRTLRRAVELLAPGGIVVAEVDPPTTAACHEILRWETEHHVGQWFPWSRVNAAALGDLAIAAGLLVSSIVDFDHRVIAVLHAATPGGSRD</sequence>
<dbReference type="SUPFAM" id="SSF53335">
    <property type="entry name" value="S-adenosyl-L-methionine-dependent methyltransferases"/>
    <property type="match status" value="1"/>
</dbReference>
<protein>
    <submittedName>
        <fullName evidence="1">Methyltransferase type 12</fullName>
    </submittedName>
</protein>